<organism evidence="1 2">
    <name type="scientific">Paraburkholderia tuberum</name>
    <dbReference type="NCBI Taxonomy" id="157910"/>
    <lineage>
        <taxon>Bacteria</taxon>
        <taxon>Pseudomonadati</taxon>
        <taxon>Pseudomonadota</taxon>
        <taxon>Betaproteobacteria</taxon>
        <taxon>Burkholderiales</taxon>
        <taxon>Burkholderiaceae</taxon>
        <taxon>Paraburkholderia</taxon>
    </lineage>
</organism>
<dbReference type="EMBL" id="FNKX01000001">
    <property type="protein sequence ID" value="SDR17137.1"/>
    <property type="molecule type" value="Genomic_DNA"/>
</dbReference>
<keyword evidence="2" id="KW-1185">Reference proteome</keyword>
<sequence length="74" mass="8314">MSAGCADMRELFEQAAFRAGLNAARRGVPFHENPLKPGPLSRFARQWEQGWSVVVESMCDQEQLRHPGFVLEVA</sequence>
<evidence type="ECO:0000313" key="1">
    <source>
        <dbReference type="EMBL" id="SDR17137.1"/>
    </source>
</evidence>
<gene>
    <name evidence="1" type="ORF">SAMN05445850_3107</name>
</gene>
<protein>
    <submittedName>
        <fullName evidence="1">Uncharacterized protein</fullName>
    </submittedName>
</protein>
<dbReference type="AlphaFoldDB" id="A0A1H1GVC8"/>
<dbReference type="Proteomes" id="UP000199365">
    <property type="component" value="Unassembled WGS sequence"/>
</dbReference>
<proteinExistence type="predicted"/>
<name>A0A1H1GVC8_9BURK</name>
<evidence type="ECO:0000313" key="2">
    <source>
        <dbReference type="Proteomes" id="UP000199365"/>
    </source>
</evidence>
<reference evidence="2" key="1">
    <citation type="submission" date="2016-10" db="EMBL/GenBank/DDBJ databases">
        <authorList>
            <person name="Varghese N."/>
            <person name="Submissions S."/>
        </authorList>
    </citation>
    <scope>NUCLEOTIDE SEQUENCE [LARGE SCALE GENOMIC DNA]</scope>
    <source>
        <strain evidence="2">DUS833</strain>
    </source>
</reference>
<dbReference type="STRING" id="157910.SAMN05445850_3107"/>
<accession>A0A1H1GVC8</accession>